<evidence type="ECO:0000313" key="3">
    <source>
        <dbReference type="EMBL" id="RUO33035.1"/>
    </source>
</evidence>
<dbReference type="SUPFAM" id="SSF56529">
    <property type="entry name" value="FAH"/>
    <property type="match status" value="1"/>
</dbReference>
<keyword evidence="3" id="KW-0413">Isomerase</keyword>
<dbReference type="PANTHER" id="PTHR11820">
    <property type="entry name" value="ACYLPYRUVASE"/>
    <property type="match status" value="1"/>
</dbReference>
<evidence type="ECO:0000259" key="2">
    <source>
        <dbReference type="Pfam" id="PF01557"/>
    </source>
</evidence>
<gene>
    <name evidence="3" type="ORF">CWE14_07255</name>
</gene>
<evidence type="ECO:0000256" key="1">
    <source>
        <dbReference type="ARBA" id="ARBA00022723"/>
    </source>
</evidence>
<dbReference type="InterPro" id="IPR036663">
    <property type="entry name" value="Fumarylacetoacetase_C_sf"/>
</dbReference>
<keyword evidence="1" id="KW-0479">Metal-binding</keyword>
<dbReference type="EMBL" id="PIPO01000003">
    <property type="protein sequence ID" value="RUO33035.1"/>
    <property type="molecule type" value="Genomic_DNA"/>
</dbReference>
<keyword evidence="3" id="KW-0378">Hydrolase</keyword>
<accession>A0A432WH08</accession>
<evidence type="ECO:0000313" key="4">
    <source>
        <dbReference type="Proteomes" id="UP000287823"/>
    </source>
</evidence>
<dbReference type="Proteomes" id="UP000287823">
    <property type="component" value="Unassembled WGS sequence"/>
</dbReference>
<comment type="caution">
    <text evidence="3">The sequence shown here is derived from an EMBL/GenBank/DDBJ whole genome shotgun (WGS) entry which is preliminary data.</text>
</comment>
<keyword evidence="4" id="KW-1185">Reference proteome</keyword>
<reference evidence="3 4" key="1">
    <citation type="journal article" date="2011" name="Front. Microbiol.">
        <title>Genomic signatures of strain selection and enhancement in Bacillus atrophaeus var. globigii, a historical biowarfare simulant.</title>
        <authorList>
            <person name="Gibbons H.S."/>
            <person name="Broomall S.M."/>
            <person name="McNew L.A."/>
            <person name="Daligault H."/>
            <person name="Chapman C."/>
            <person name="Bruce D."/>
            <person name="Karavis M."/>
            <person name="Krepps M."/>
            <person name="McGregor P.A."/>
            <person name="Hong C."/>
            <person name="Park K.H."/>
            <person name="Akmal A."/>
            <person name="Feldman A."/>
            <person name="Lin J.S."/>
            <person name="Chang W.E."/>
            <person name="Higgs B.W."/>
            <person name="Demirev P."/>
            <person name="Lindquist J."/>
            <person name="Liem A."/>
            <person name="Fochler E."/>
            <person name="Read T.D."/>
            <person name="Tapia R."/>
            <person name="Johnson S."/>
            <person name="Bishop-Lilly K.A."/>
            <person name="Detter C."/>
            <person name="Han C."/>
            <person name="Sozhamannan S."/>
            <person name="Rosenzweig C.N."/>
            <person name="Skowronski E.W."/>
        </authorList>
    </citation>
    <scope>NUCLEOTIDE SEQUENCE [LARGE SCALE GENOMIC DNA]</scope>
    <source>
        <strain evidence="3 4">Y4G10-17</strain>
    </source>
</reference>
<dbReference type="Gene3D" id="3.90.850.10">
    <property type="entry name" value="Fumarylacetoacetase-like, C-terminal domain"/>
    <property type="match status" value="1"/>
</dbReference>
<dbReference type="GO" id="GO:0018773">
    <property type="term" value="F:acetylpyruvate hydrolase activity"/>
    <property type="evidence" value="ECO:0007669"/>
    <property type="project" value="TreeGrafter"/>
</dbReference>
<dbReference type="RefSeq" id="WP_126798775.1">
    <property type="nucleotide sequence ID" value="NZ_PIPO01000003.1"/>
</dbReference>
<sequence length="226" mass="24856">MSYQHKDIYGRVLPFTPGKVVCVGRNYRAHAEELGNQVPKHPLLFIKPASALQPMTQPIQWPQVLGSCHHEIELSLLIGRSLSDPNPTAKQAMSAVWGYSLGLDLTLRDEQEKLKIQGHPWERAKAFAGSAPMGSFIPSSEIGSVRDLQLELQINGGVRQAAETKSMMFNVLELLCEAATIFTLQPGDILMTGTPAGVGALRRGDELHLQLQGAEKHWSWKTRVAG</sequence>
<dbReference type="PANTHER" id="PTHR11820:SF7">
    <property type="entry name" value="ACYLPYRUVASE FAHD1, MITOCHONDRIAL"/>
    <property type="match status" value="1"/>
</dbReference>
<feature type="domain" description="Fumarylacetoacetase-like C-terminal" evidence="2">
    <location>
        <begin position="19"/>
        <end position="213"/>
    </location>
</feature>
<dbReference type="NCBIfam" id="NF007967">
    <property type="entry name" value="PRK10691.1"/>
    <property type="match status" value="1"/>
</dbReference>
<dbReference type="AlphaFoldDB" id="A0A432WH08"/>
<proteinExistence type="predicted"/>
<name>A0A432WH08_9GAMM</name>
<organism evidence="3 4">
    <name type="scientific">Aliidiomarina soli</name>
    <dbReference type="NCBI Taxonomy" id="1928574"/>
    <lineage>
        <taxon>Bacteria</taxon>
        <taxon>Pseudomonadati</taxon>
        <taxon>Pseudomonadota</taxon>
        <taxon>Gammaproteobacteria</taxon>
        <taxon>Alteromonadales</taxon>
        <taxon>Idiomarinaceae</taxon>
        <taxon>Aliidiomarina</taxon>
    </lineage>
</organism>
<dbReference type="InterPro" id="IPR011234">
    <property type="entry name" value="Fumarylacetoacetase-like_C"/>
</dbReference>
<dbReference type="Pfam" id="PF01557">
    <property type="entry name" value="FAA_hydrolase"/>
    <property type="match status" value="1"/>
</dbReference>
<dbReference type="GO" id="GO:0046872">
    <property type="term" value="F:metal ion binding"/>
    <property type="evidence" value="ECO:0007669"/>
    <property type="project" value="UniProtKB-KW"/>
</dbReference>
<dbReference type="GO" id="GO:0016853">
    <property type="term" value="F:isomerase activity"/>
    <property type="evidence" value="ECO:0007669"/>
    <property type="project" value="UniProtKB-KW"/>
</dbReference>
<protein>
    <submittedName>
        <fullName evidence="3">Isomerase/hydrolase</fullName>
    </submittedName>
</protein>